<comment type="catalytic activity">
    <reaction evidence="19">
        <text>a di-trans,poly-cis-dolichyl phosphate + UDP-N-acetyl-alpha-D-glucosamine = an N-acetyl-alpha-D-glucosaminyl-diphospho-di-trans,poly-cis-dolichol + UMP</text>
        <dbReference type="Rhea" id="RHEA:13289"/>
        <dbReference type="Rhea" id="RHEA-COMP:19498"/>
        <dbReference type="Rhea" id="RHEA-COMP:19507"/>
        <dbReference type="ChEBI" id="CHEBI:57683"/>
        <dbReference type="ChEBI" id="CHEBI:57705"/>
        <dbReference type="ChEBI" id="CHEBI:57865"/>
        <dbReference type="ChEBI" id="CHEBI:58427"/>
        <dbReference type="EC" id="2.7.8.15"/>
    </reaction>
    <physiologicalReaction direction="left-to-right" evidence="19">
        <dbReference type="Rhea" id="RHEA:13290"/>
    </physiologicalReaction>
</comment>
<protein>
    <recommendedName>
        <fullName evidence="6">UDP-N-acetylglucosamine--dolichyl-phosphate N-acetylglucosaminephosphotransferase</fullName>
        <ecNumber evidence="5">2.7.8.15</ecNumber>
    </recommendedName>
    <alternativeName>
        <fullName evidence="16">GlcNAc-1-P transferase</fullName>
    </alternativeName>
    <alternativeName>
        <fullName evidence="17">N-acetylglucosamine-1-phosphate transferase</fullName>
    </alternativeName>
</protein>
<evidence type="ECO:0000313" key="24">
    <source>
        <dbReference type="EMBL" id="SLM40790.1"/>
    </source>
</evidence>
<name>A0A1W5DCT2_9LECA</name>
<evidence type="ECO:0000259" key="23">
    <source>
        <dbReference type="PROSITE" id="PS50048"/>
    </source>
</evidence>
<evidence type="ECO:0000256" key="14">
    <source>
        <dbReference type="ARBA" id="ARBA00023136"/>
    </source>
</evidence>
<dbReference type="PROSITE" id="PS00463">
    <property type="entry name" value="ZN2_CY6_FUNGAL_1"/>
    <property type="match status" value="1"/>
</dbReference>
<evidence type="ECO:0000256" key="15">
    <source>
        <dbReference type="ARBA" id="ARBA00023242"/>
    </source>
</evidence>
<dbReference type="UniPathway" id="UPA00378"/>
<evidence type="ECO:0000256" key="12">
    <source>
        <dbReference type="ARBA" id="ARBA00022842"/>
    </source>
</evidence>
<dbReference type="Pfam" id="PF00172">
    <property type="entry name" value="Zn_clus"/>
    <property type="match status" value="1"/>
</dbReference>
<evidence type="ECO:0000256" key="3">
    <source>
        <dbReference type="ARBA" id="ARBA00004922"/>
    </source>
</evidence>
<dbReference type="GO" id="GO:0003975">
    <property type="term" value="F:UDP-N-acetylglucosamine-dolichyl-phosphate N-acetylglucosaminephosphotransferase activity"/>
    <property type="evidence" value="ECO:0007669"/>
    <property type="project" value="UniProtKB-EC"/>
</dbReference>
<evidence type="ECO:0000256" key="19">
    <source>
        <dbReference type="ARBA" id="ARBA00045078"/>
    </source>
</evidence>
<evidence type="ECO:0000313" key="25">
    <source>
        <dbReference type="Proteomes" id="UP000192927"/>
    </source>
</evidence>
<keyword evidence="14 22" id="KW-0472">Membrane</keyword>
<dbReference type="AlphaFoldDB" id="A0A1W5DCT2"/>
<evidence type="ECO:0000256" key="6">
    <source>
        <dbReference type="ARBA" id="ARBA00017659"/>
    </source>
</evidence>
<evidence type="ECO:0000256" key="8">
    <source>
        <dbReference type="ARBA" id="ARBA00022679"/>
    </source>
</evidence>
<dbReference type="PROSITE" id="PS51257">
    <property type="entry name" value="PROKAR_LIPOPROTEIN"/>
    <property type="match status" value="1"/>
</dbReference>
<keyword evidence="25" id="KW-1185">Reference proteome</keyword>
<dbReference type="PANTHER" id="PTHR10571">
    <property type="entry name" value="UDP-N-ACETYLGLUCOSAMINE--DOLICHYL-PHOSPHATE N-ACETYLGLUCOSAMINEPHOSPHOTRANSFERASE"/>
    <property type="match status" value="1"/>
</dbReference>
<dbReference type="SMART" id="SM00066">
    <property type="entry name" value="GAL4"/>
    <property type="match status" value="1"/>
</dbReference>
<evidence type="ECO:0000256" key="13">
    <source>
        <dbReference type="ARBA" id="ARBA00022989"/>
    </source>
</evidence>
<keyword evidence="11" id="KW-0256">Endoplasmic reticulum</keyword>
<accession>A0A1W5DCT2</accession>
<sequence length="964" mass="106979">MSASLSRAETFSLVALSAACVGIIANTFHGDGEPLIASLAFSGIAFAFTFSLIRWLGDTFMAAGLKGRDMSKVRKVEIPETMGAVCAIIYLLTVIVFIPFPFYKDIVAATSGGGNRDVVIELQQVETGRFLHRFPHSKLASYLSAILSLQSVVILGIGDDLFDIRWRHKLFIPAFASIPMLVVYFVDFGVTRVVVPVPLQRYLGELLDLGWLYYAYMAAIAIFCPNSINILAGINGIEVSQSLVIAALLLVNDALYLTPFSLASTAMAAFRSIAPSTQNDPSTAPSPPYANHSSGGTGGGASGGSGGGAQRKRRIPGRVAQIACTECRHARAKCDGVRPDTCSRCLGRNTSCIYEPHVKTHKDDLLREIETLRGDNAGLHDENEGLQEATDHLRQKYQGLREAGAWMTFILDVLGTDGHDQEIIRRLRRGESHQTIASWLDGQHEVTTMLERIPAPQRDLVDVIRRLEGHHQGFINPSESTEAAEWQWTRVTSSQKLVRHLIDLYLTWVHPVHMLFNESKFMKSFQNNDLSYCSHALVSAICAMASHLLEDLGDVAAEREVDTTGLRELFMDEARAKLVPQEYNRITSVQAFGVMFLADLGSGKARKATGYLRAAVDSLKSVNADGTSPEILEGLAWGLHTLDTAWAGFTYQKPFSPESANAVAFLEVQTDQEDPLWRLYRRPGDEDSSGRPSLALLTTRSQVRLYQVVHEAINVFYGTSGKATAQSILRCYAGFLTWMHELPAAVKDVDIDRQPLPHVLYLHIQYHTAVVYLLNPLLQCDKLSESDRAELKKVVVYHGRSGLELLEQTNQLYSCRYQMTLNAFCMLHLSDAVIRQSPNDPPASEVVAFCLDLLRQSCGGFAINGTLQEMFRRTAVDYNIPLPEEINELMSPETPYGLDEILDACTRLTYMQPTDLFTHNIEDSIGMEWSEEWESVMAFPDAPCRRRSVGDSRRTMHITSLLND</sequence>
<feature type="transmembrane region" description="Helical" evidence="22">
    <location>
        <begin position="139"/>
        <end position="158"/>
    </location>
</feature>
<keyword evidence="8 24" id="KW-0808">Transferase</keyword>
<evidence type="ECO:0000256" key="7">
    <source>
        <dbReference type="ARBA" id="ARBA00022676"/>
    </source>
</evidence>
<proteinExistence type="inferred from homology"/>
<dbReference type="Proteomes" id="UP000192927">
    <property type="component" value="Unassembled WGS sequence"/>
</dbReference>
<dbReference type="InterPro" id="IPR001138">
    <property type="entry name" value="Zn2Cys6_DnaBD"/>
</dbReference>
<keyword evidence="10" id="KW-0479">Metal-binding</keyword>
<keyword evidence="15" id="KW-0539">Nucleus</keyword>
<dbReference type="InterPro" id="IPR033895">
    <property type="entry name" value="GPT"/>
</dbReference>
<evidence type="ECO:0000256" key="11">
    <source>
        <dbReference type="ARBA" id="ARBA00022824"/>
    </source>
</evidence>
<dbReference type="InterPro" id="IPR036864">
    <property type="entry name" value="Zn2-C6_fun-type_DNA-bd_sf"/>
</dbReference>
<dbReference type="Pfam" id="PF00953">
    <property type="entry name" value="Glycos_transf_4"/>
    <property type="match status" value="1"/>
</dbReference>
<organism evidence="24 25">
    <name type="scientific">Lasallia pustulata</name>
    <dbReference type="NCBI Taxonomy" id="136370"/>
    <lineage>
        <taxon>Eukaryota</taxon>
        <taxon>Fungi</taxon>
        <taxon>Dikarya</taxon>
        <taxon>Ascomycota</taxon>
        <taxon>Pezizomycotina</taxon>
        <taxon>Lecanoromycetes</taxon>
        <taxon>OSLEUM clade</taxon>
        <taxon>Umbilicariomycetidae</taxon>
        <taxon>Umbilicariales</taxon>
        <taxon>Umbilicariaceae</taxon>
        <taxon>Lasallia</taxon>
    </lineage>
</organism>
<evidence type="ECO:0000256" key="10">
    <source>
        <dbReference type="ARBA" id="ARBA00022723"/>
    </source>
</evidence>
<evidence type="ECO:0000256" key="4">
    <source>
        <dbReference type="ARBA" id="ARBA00009317"/>
    </source>
</evidence>
<dbReference type="GO" id="GO:0006488">
    <property type="term" value="P:dolichol-linked oligosaccharide biosynthetic process"/>
    <property type="evidence" value="ECO:0007669"/>
    <property type="project" value="InterPro"/>
</dbReference>
<dbReference type="GO" id="GO:0000981">
    <property type="term" value="F:DNA-binding transcription factor activity, RNA polymerase II-specific"/>
    <property type="evidence" value="ECO:0007669"/>
    <property type="project" value="InterPro"/>
</dbReference>
<evidence type="ECO:0000256" key="16">
    <source>
        <dbReference type="ARBA" id="ARBA00029567"/>
    </source>
</evidence>
<comment type="subcellular location">
    <subcellularLocation>
        <location evidence="2">Endoplasmic reticulum membrane</location>
        <topology evidence="2">Multi-pass membrane protein</topology>
    </subcellularLocation>
</comment>
<evidence type="ECO:0000256" key="21">
    <source>
        <dbReference type="SAM" id="MobiDB-lite"/>
    </source>
</evidence>
<dbReference type="SUPFAM" id="SSF57701">
    <property type="entry name" value="Zn2/Cys6 DNA-binding domain"/>
    <property type="match status" value="1"/>
</dbReference>
<comment type="pathway">
    <text evidence="3">Protein modification; protein glycosylation.</text>
</comment>
<dbReference type="PANTHER" id="PTHR10571:SF0">
    <property type="entry name" value="UDP-N-ACETYLGLUCOSAMINE--DOLICHYL-PHOSPHATE N-ACETYLGLUCOSAMINEPHOSPHOTRANSFERASE"/>
    <property type="match status" value="1"/>
</dbReference>
<evidence type="ECO:0000256" key="1">
    <source>
        <dbReference type="ARBA" id="ARBA00001946"/>
    </source>
</evidence>
<comment type="cofactor">
    <cofactor evidence="1">
        <name>Mg(2+)</name>
        <dbReference type="ChEBI" id="CHEBI:18420"/>
    </cofactor>
</comment>
<dbReference type="GO" id="GO:0006351">
    <property type="term" value="P:DNA-templated transcription"/>
    <property type="evidence" value="ECO:0007669"/>
    <property type="project" value="InterPro"/>
</dbReference>
<dbReference type="CDD" id="cd00067">
    <property type="entry name" value="GAL4"/>
    <property type="match status" value="1"/>
</dbReference>
<feature type="transmembrane region" description="Helical" evidence="22">
    <location>
        <begin position="35"/>
        <end position="57"/>
    </location>
</feature>
<keyword evidence="20" id="KW-0175">Coiled coil</keyword>
<keyword evidence="9 22" id="KW-0812">Transmembrane</keyword>
<keyword evidence="7" id="KW-0328">Glycosyltransferase</keyword>
<dbReference type="CDD" id="cd06855">
    <property type="entry name" value="GT_GPT_euk"/>
    <property type="match status" value="1"/>
</dbReference>
<feature type="coiled-coil region" evidence="20">
    <location>
        <begin position="362"/>
        <end position="403"/>
    </location>
</feature>
<evidence type="ECO:0000256" key="17">
    <source>
        <dbReference type="ARBA" id="ARBA00033238"/>
    </source>
</evidence>
<comment type="function">
    <text evidence="18">UDP-N-acetylglucosamine--dolichyl-phosphate N-acetylglucosaminephosphotransferase that operates in the biosynthetic pathway of dolichol-linked oligosaccharides, the glycan precursors employed in protein asparagine (N)-glycosylation. The assembly of dolichol-linked oligosaccharides begins on the cytosolic side of the endoplasmic reticulum membrane and finishes in its lumen. The sequential addition of sugars to dolichol pyrophosphate produces dolichol-linked oligosaccharides containing fourteen sugars, including two GlcNAcs, nine mannoses and three glucoses. Once assembled, the oligosaccharide is transferred from the lipid to nascent proteins by oligosaccharyltransferases. Catalyzes the initial step of dolichol-linked oligosaccharide biosynthesis, transfering GlcNAc-1-P from cytosolic UDP-GlcNAc onto the carrier lipid dolichyl phosphate (P-dolichol), yielding GlcNAc-P-P-dolichol embedded in the cytoplasmic leaflet of the endoplasmic reticulum membrane.</text>
</comment>
<dbReference type="EMBL" id="FWEW01003741">
    <property type="protein sequence ID" value="SLM40790.1"/>
    <property type="molecule type" value="Genomic_DNA"/>
</dbReference>
<dbReference type="PROSITE" id="PS50048">
    <property type="entry name" value="ZN2_CY6_FUNGAL_2"/>
    <property type="match status" value="1"/>
</dbReference>
<dbReference type="GO" id="GO:0003677">
    <property type="term" value="F:DNA binding"/>
    <property type="evidence" value="ECO:0007669"/>
    <property type="project" value="InterPro"/>
</dbReference>
<dbReference type="GO" id="GO:0008270">
    <property type="term" value="F:zinc ion binding"/>
    <property type="evidence" value="ECO:0007669"/>
    <property type="project" value="InterPro"/>
</dbReference>
<feature type="transmembrane region" description="Helical" evidence="22">
    <location>
        <begin position="170"/>
        <end position="191"/>
    </location>
</feature>
<comment type="similarity">
    <text evidence="4">Belongs to the glycosyltransferase 4 family.</text>
</comment>
<feature type="transmembrane region" description="Helical" evidence="22">
    <location>
        <begin position="243"/>
        <end position="270"/>
    </location>
</feature>
<dbReference type="InterPro" id="IPR000715">
    <property type="entry name" value="Glycosyl_transferase_4"/>
</dbReference>
<evidence type="ECO:0000256" key="22">
    <source>
        <dbReference type="SAM" id="Phobius"/>
    </source>
</evidence>
<dbReference type="EC" id="2.7.8.15" evidence="5"/>
<dbReference type="CDD" id="cd12148">
    <property type="entry name" value="fungal_TF_MHR"/>
    <property type="match status" value="1"/>
</dbReference>
<feature type="region of interest" description="Disordered" evidence="21">
    <location>
        <begin position="277"/>
        <end position="313"/>
    </location>
</feature>
<dbReference type="GO" id="GO:0016757">
    <property type="term" value="F:glycosyltransferase activity"/>
    <property type="evidence" value="ECO:0007669"/>
    <property type="project" value="UniProtKB-KW"/>
</dbReference>
<keyword evidence="13 22" id="KW-1133">Transmembrane helix</keyword>
<feature type="transmembrane region" description="Helical" evidence="22">
    <location>
        <begin position="211"/>
        <end position="231"/>
    </location>
</feature>
<evidence type="ECO:0000256" key="5">
    <source>
        <dbReference type="ARBA" id="ARBA00013225"/>
    </source>
</evidence>
<keyword evidence="12" id="KW-0460">Magnesium</keyword>
<dbReference type="Pfam" id="PF04082">
    <property type="entry name" value="Fungal_trans"/>
    <property type="match status" value="1"/>
</dbReference>
<evidence type="ECO:0000256" key="20">
    <source>
        <dbReference type="SAM" id="Coils"/>
    </source>
</evidence>
<dbReference type="InterPro" id="IPR007219">
    <property type="entry name" value="XnlR_reg_dom"/>
</dbReference>
<feature type="compositionally biased region" description="Gly residues" evidence="21">
    <location>
        <begin position="295"/>
        <end position="309"/>
    </location>
</feature>
<feature type="transmembrane region" description="Helical" evidence="22">
    <location>
        <begin position="78"/>
        <end position="100"/>
    </location>
</feature>
<evidence type="ECO:0000256" key="9">
    <source>
        <dbReference type="ARBA" id="ARBA00022692"/>
    </source>
</evidence>
<feature type="domain" description="Zn(2)-C6 fungal-type" evidence="23">
    <location>
        <begin position="323"/>
        <end position="354"/>
    </location>
</feature>
<evidence type="ECO:0000256" key="2">
    <source>
        <dbReference type="ARBA" id="ARBA00004477"/>
    </source>
</evidence>
<dbReference type="Gene3D" id="4.10.240.10">
    <property type="entry name" value="Zn(2)-C6 fungal-type DNA-binding domain"/>
    <property type="match status" value="1"/>
</dbReference>
<evidence type="ECO:0000256" key="18">
    <source>
        <dbReference type="ARBA" id="ARBA00044717"/>
    </source>
</evidence>
<reference evidence="25" key="1">
    <citation type="submission" date="2017-03" db="EMBL/GenBank/DDBJ databases">
        <authorList>
            <person name="Sharma R."/>
            <person name="Thines M."/>
        </authorList>
    </citation>
    <scope>NUCLEOTIDE SEQUENCE [LARGE SCALE GENOMIC DNA]</scope>
</reference>
<dbReference type="GO" id="GO:0005789">
    <property type="term" value="C:endoplasmic reticulum membrane"/>
    <property type="evidence" value="ECO:0007669"/>
    <property type="project" value="UniProtKB-SubCell"/>
</dbReference>